<evidence type="ECO:0000256" key="1">
    <source>
        <dbReference type="SAM" id="MobiDB-lite"/>
    </source>
</evidence>
<name>A0A517TUD7_9BACT</name>
<sequence>MMLPNSPRSDEVEHLLRNAQLRDALEPLFDESINRVNVHVMTTGAENDFLESMLEWERAPILPICEWFQPKLELPHPDDLSDQQVRDYLYQTVGRLYEKHVVLDFTDHLTDRQLYCLIYRDILPSHEKMIRRQSNYLHWDCANTDGDPDAWLRYYANEEERRMWAEETDGYLPPIDDPPFPRDLPRAPL</sequence>
<protein>
    <submittedName>
        <fullName evidence="2">Uncharacterized protein</fullName>
    </submittedName>
</protein>
<dbReference type="EMBL" id="CP036339">
    <property type="protein sequence ID" value="QDT71982.1"/>
    <property type="molecule type" value="Genomic_DNA"/>
</dbReference>
<feature type="region of interest" description="Disordered" evidence="1">
    <location>
        <begin position="167"/>
        <end position="189"/>
    </location>
</feature>
<proteinExistence type="predicted"/>
<dbReference type="KEGG" id="llh:I41_11450"/>
<keyword evidence="3" id="KW-1185">Reference proteome</keyword>
<reference evidence="2 3" key="1">
    <citation type="submission" date="2019-02" db="EMBL/GenBank/DDBJ databases">
        <title>Deep-cultivation of Planctomycetes and their phenomic and genomic characterization uncovers novel biology.</title>
        <authorList>
            <person name="Wiegand S."/>
            <person name="Jogler M."/>
            <person name="Boedeker C."/>
            <person name="Pinto D."/>
            <person name="Vollmers J."/>
            <person name="Rivas-Marin E."/>
            <person name="Kohn T."/>
            <person name="Peeters S.H."/>
            <person name="Heuer A."/>
            <person name="Rast P."/>
            <person name="Oberbeckmann S."/>
            <person name="Bunk B."/>
            <person name="Jeske O."/>
            <person name="Meyerdierks A."/>
            <person name="Storesund J.E."/>
            <person name="Kallscheuer N."/>
            <person name="Luecker S."/>
            <person name="Lage O.M."/>
            <person name="Pohl T."/>
            <person name="Merkel B.J."/>
            <person name="Hornburger P."/>
            <person name="Mueller R.-W."/>
            <person name="Bruemmer F."/>
            <person name="Labrenz M."/>
            <person name="Spormann A.M."/>
            <person name="Op den Camp H."/>
            <person name="Overmann J."/>
            <person name="Amann R."/>
            <person name="Jetten M.S.M."/>
            <person name="Mascher T."/>
            <person name="Medema M.H."/>
            <person name="Devos D.P."/>
            <person name="Kaster A.-K."/>
            <person name="Ovreas L."/>
            <person name="Rohde M."/>
            <person name="Galperin M.Y."/>
            <person name="Jogler C."/>
        </authorList>
    </citation>
    <scope>NUCLEOTIDE SEQUENCE [LARGE SCALE GENOMIC DNA]</scope>
    <source>
        <strain evidence="2 3">I41</strain>
    </source>
</reference>
<gene>
    <name evidence="2" type="ORF">I41_11450</name>
</gene>
<dbReference type="Proteomes" id="UP000317909">
    <property type="component" value="Chromosome"/>
</dbReference>
<evidence type="ECO:0000313" key="3">
    <source>
        <dbReference type="Proteomes" id="UP000317909"/>
    </source>
</evidence>
<feature type="compositionally biased region" description="Basic and acidic residues" evidence="1">
    <location>
        <begin position="179"/>
        <end position="189"/>
    </location>
</feature>
<accession>A0A517TUD7</accession>
<dbReference type="AlphaFoldDB" id="A0A517TUD7"/>
<organism evidence="2 3">
    <name type="scientific">Lacipirellula limnantheis</name>
    <dbReference type="NCBI Taxonomy" id="2528024"/>
    <lineage>
        <taxon>Bacteria</taxon>
        <taxon>Pseudomonadati</taxon>
        <taxon>Planctomycetota</taxon>
        <taxon>Planctomycetia</taxon>
        <taxon>Pirellulales</taxon>
        <taxon>Lacipirellulaceae</taxon>
        <taxon>Lacipirellula</taxon>
    </lineage>
</organism>
<dbReference type="OrthoDB" id="262458at2"/>
<evidence type="ECO:0000313" key="2">
    <source>
        <dbReference type="EMBL" id="QDT71982.1"/>
    </source>
</evidence>